<name>A0ABV7WP71_9GAMM</name>
<keyword evidence="3" id="KW-1003">Cell membrane</keyword>
<organism evidence="9 10">
    <name type="scientific">Reinekea marina</name>
    <dbReference type="NCBI Taxonomy" id="1310421"/>
    <lineage>
        <taxon>Bacteria</taxon>
        <taxon>Pseudomonadati</taxon>
        <taxon>Pseudomonadota</taxon>
        <taxon>Gammaproteobacteria</taxon>
        <taxon>Oceanospirillales</taxon>
        <taxon>Saccharospirillaceae</taxon>
        <taxon>Reinekea</taxon>
    </lineage>
</organism>
<dbReference type="InterPro" id="IPR035906">
    <property type="entry name" value="MetI-like_sf"/>
</dbReference>
<feature type="transmembrane region" description="Helical" evidence="7">
    <location>
        <begin position="407"/>
        <end position="431"/>
    </location>
</feature>
<feature type="transmembrane region" description="Helical" evidence="7">
    <location>
        <begin position="494"/>
        <end position="518"/>
    </location>
</feature>
<reference evidence="10" key="1">
    <citation type="journal article" date="2019" name="Int. J. Syst. Evol. Microbiol.">
        <title>The Global Catalogue of Microorganisms (GCM) 10K type strain sequencing project: providing services to taxonomists for standard genome sequencing and annotation.</title>
        <authorList>
            <consortium name="The Broad Institute Genomics Platform"/>
            <consortium name="The Broad Institute Genome Sequencing Center for Infectious Disease"/>
            <person name="Wu L."/>
            <person name="Ma J."/>
        </authorList>
    </citation>
    <scope>NUCLEOTIDE SEQUENCE [LARGE SCALE GENOMIC DNA]</scope>
    <source>
        <strain evidence="10">CECT 8288</strain>
    </source>
</reference>
<dbReference type="SUPFAM" id="SSF161098">
    <property type="entry name" value="MetI-like"/>
    <property type="match status" value="2"/>
</dbReference>
<feature type="transmembrane region" description="Helical" evidence="7">
    <location>
        <begin position="66"/>
        <end position="92"/>
    </location>
</feature>
<feature type="transmembrane region" description="Helical" evidence="7">
    <location>
        <begin position="538"/>
        <end position="563"/>
    </location>
</feature>
<dbReference type="InterPro" id="IPR000515">
    <property type="entry name" value="MetI-like"/>
</dbReference>
<feature type="transmembrane region" description="Helical" evidence="7">
    <location>
        <begin position="259"/>
        <end position="282"/>
    </location>
</feature>
<feature type="transmembrane region" description="Helical" evidence="7">
    <location>
        <begin position="218"/>
        <end position="239"/>
    </location>
</feature>
<feature type="transmembrane region" description="Helical" evidence="7">
    <location>
        <begin position="12"/>
        <end position="35"/>
    </location>
</feature>
<accession>A0ABV7WP71</accession>
<dbReference type="Gene3D" id="1.10.3720.10">
    <property type="entry name" value="MetI-like"/>
    <property type="match status" value="2"/>
</dbReference>
<protein>
    <submittedName>
        <fullName evidence="9">ABC transporter permease</fullName>
    </submittedName>
</protein>
<dbReference type="RefSeq" id="WP_290280857.1">
    <property type="nucleotide sequence ID" value="NZ_JAUFQI010000001.1"/>
</dbReference>
<sequence length="575" mass="64538">MLLGLNRHAWIAIAPWLMAGLFLGPVVVGLLGTWLPAAGYLPALGQSEFSLTPLISFTNYPGVGKAFWLSLSTGLFSSLLALMSVFILLLGLYPSTIFKKLERFLAPILSIPHAAFAIGFGFLITPSGWFFRAIHEVTGWFNRPPIITTLQDSEGLSLTLILLLKETPFLLFMALATLPTLKVSKTLWLGASLGYSKVFTWTWLLFPQLYQRLRLPFYSVIAYSLSVVDISIIAGPTAPPTAAVMITRLFTDADLSHRFLGAVGASALLILVLVCLLGVRIIEQLLTKLRSRQLAKGNRRKAPQKILFGLSMTTLLMLTVSYFFSLTVTFLWSIAQRWRYPDIFPSALTNTSWLRSFDRLSETLTTTFSIALCSAVLAVILCLLALENEVRLRYKYSHNINSSWLLLWLYLPLLVPQVAFLFGFQVSLIYLNLDGHWLAVLWSHLVFVIPYVFLTLSEPYRNYDDRYSYIAKSLSGQPIRAYFKIKFTMLLRPILYAFAIGFSVSIAQYLPTLFVGAGHYATITTEAVAMTSGSNRRMIAVLAMWQQLLPLAIFTLAIVIPAIRFRQHRSMSHTE</sequence>
<keyword evidence="6 7" id="KW-0472">Membrane</keyword>
<keyword evidence="4 7" id="KW-0812">Transmembrane</keyword>
<gene>
    <name evidence="9" type="ORF">ACFOND_00640</name>
</gene>
<evidence type="ECO:0000313" key="9">
    <source>
        <dbReference type="EMBL" id="MFC3700129.1"/>
    </source>
</evidence>
<proteinExistence type="predicted"/>
<dbReference type="CDD" id="cd06261">
    <property type="entry name" value="TM_PBP2"/>
    <property type="match status" value="1"/>
</dbReference>
<evidence type="ECO:0000256" key="4">
    <source>
        <dbReference type="ARBA" id="ARBA00022692"/>
    </source>
</evidence>
<evidence type="ECO:0000256" key="6">
    <source>
        <dbReference type="ARBA" id="ARBA00023136"/>
    </source>
</evidence>
<evidence type="ECO:0000313" key="10">
    <source>
        <dbReference type="Proteomes" id="UP001595710"/>
    </source>
</evidence>
<feature type="domain" description="ABC transmembrane type-1" evidence="8">
    <location>
        <begin position="364"/>
        <end position="557"/>
    </location>
</feature>
<feature type="transmembrane region" description="Helical" evidence="7">
    <location>
        <begin position="364"/>
        <end position="386"/>
    </location>
</feature>
<evidence type="ECO:0000256" key="1">
    <source>
        <dbReference type="ARBA" id="ARBA00004651"/>
    </source>
</evidence>
<evidence type="ECO:0000256" key="5">
    <source>
        <dbReference type="ARBA" id="ARBA00022989"/>
    </source>
</evidence>
<dbReference type="PANTHER" id="PTHR30183">
    <property type="entry name" value="MOLYBDENUM TRANSPORT SYSTEM PERMEASE PROTEIN MODB"/>
    <property type="match status" value="1"/>
</dbReference>
<feature type="transmembrane region" description="Helical" evidence="7">
    <location>
        <begin position="187"/>
        <end position="206"/>
    </location>
</feature>
<keyword evidence="2" id="KW-0813">Transport</keyword>
<dbReference type="PROSITE" id="PS50928">
    <property type="entry name" value="ABC_TM1"/>
    <property type="match status" value="1"/>
</dbReference>
<keyword evidence="10" id="KW-1185">Reference proteome</keyword>
<dbReference type="PANTHER" id="PTHR30183:SF6">
    <property type="entry name" value="INNER MEMBRANE ABC TRANSPORTER PERMEASE PROTEIN YNJC"/>
    <property type="match status" value="1"/>
</dbReference>
<keyword evidence="5 7" id="KW-1133">Transmembrane helix</keyword>
<comment type="subcellular location">
    <subcellularLocation>
        <location evidence="1">Cell membrane</location>
        <topology evidence="1">Multi-pass membrane protein</topology>
    </subcellularLocation>
</comment>
<feature type="transmembrane region" description="Helical" evidence="7">
    <location>
        <begin position="104"/>
        <end position="124"/>
    </location>
</feature>
<evidence type="ECO:0000256" key="3">
    <source>
        <dbReference type="ARBA" id="ARBA00022475"/>
    </source>
</evidence>
<evidence type="ECO:0000256" key="2">
    <source>
        <dbReference type="ARBA" id="ARBA00022448"/>
    </source>
</evidence>
<dbReference type="EMBL" id="JBHRYN010000003">
    <property type="protein sequence ID" value="MFC3700129.1"/>
    <property type="molecule type" value="Genomic_DNA"/>
</dbReference>
<feature type="transmembrane region" description="Helical" evidence="7">
    <location>
        <begin position="306"/>
        <end position="335"/>
    </location>
</feature>
<evidence type="ECO:0000259" key="8">
    <source>
        <dbReference type="PROSITE" id="PS50928"/>
    </source>
</evidence>
<dbReference type="Proteomes" id="UP001595710">
    <property type="component" value="Unassembled WGS sequence"/>
</dbReference>
<evidence type="ECO:0000256" key="7">
    <source>
        <dbReference type="SAM" id="Phobius"/>
    </source>
</evidence>
<feature type="transmembrane region" description="Helical" evidence="7">
    <location>
        <begin position="437"/>
        <end position="456"/>
    </location>
</feature>
<comment type="caution">
    <text evidence="9">The sequence shown here is derived from an EMBL/GenBank/DDBJ whole genome shotgun (WGS) entry which is preliminary data.</text>
</comment>